<reference evidence="4 5" key="1">
    <citation type="submission" date="2016-10" db="EMBL/GenBank/DDBJ databases">
        <authorList>
            <person name="Varghese N."/>
            <person name="Submissions S."/>
        </authorList>
    </citation>
    <scope>NUCLEOTIDE SEQUENCE [LARGE SCALE GENOMIC DNA]</scope>
    <source>
        <strain evidence="3 4">NFIX06</strain>
        <strain evidence="2 5">NFIX08</strain>
    </source>
</reference>
<evidence type="ECO:0000313" key="4">
    <source>
        <dbReference type="Proteomes" id="UP000198760"/>
    </source>
</evidence>
<gene>
    <name evidence="3" type="ORF">SAMN03159428_01318</name>
    <name evidence="2" type="ORF">SAMN03159514_01026</name>
</gene>
<name>A0AAX2ENN1_9ENTR</name>
<comment type="caution">
    <text evidence="2">The sequence shown here is derived from an EMBL/GenBank/DDBJ whole genome shotgun (WGS) entry which is preliminary data.</text>
</comment>
<evidence type="ECO:0000256" key="1">
    <source>
        <dbReference type="SAM" id="SignalP"/>
    </source>
</evidence>
<dbReference type="RefSeq" id="WP_035890526.1">
    <property type="nucleotide sequence ID" value="NZ_CABVLS010000011.1"/>
</dbReference>
<evidence type="ECO:0008006" key="6">
    <source>
        <dbReference type="Google" id="ProtNLM"/>
    </source>
</evidence>
<feature type="chain" id="PRO_5043556087" description="YD repeat-containing protein" evidence="1">
    <location>
        <begin position="22"/>
        <end position="121"/>
    </location>
</feature>
<dbReference type="Proteomes" id="UP000198760">
    <property type="component" value="Unassembled WGS sequence"/>
</dbReference>
<dbReference type="EMBL" id="FPAV01000002">
    <property type="protein sequence ID" value="SFT60282.1"/>
    <property type="molecule type" value="Genomic_DNA"/>
</dbReference>
<evidence type="ECO:0000313" key="2">
    <source>
        <dbReference type="EMBL" id="SFR02710.1"/>
    </source>
</evidence>
<evidence type="ECO:0000313" key="5">
    <source>
        <dbReference type="Proteomes" id="UP000199173"/>
    </source>
</evidence>
<organism evidence="2 5">
    <name type="scientific">Kosakonia radicincitans</name>
    <dbReference type="NCBI Taxonomy" id="283686"/>
    <lineage>
        <taxon>Bacteria</taxon>
        <taxon>Pseudomonadati</taxon>
        <taxon>Pseudomonadota</taxon>
        <taxon>Gammaproteobacteria</taxon>
        <taxon>Enterobacterales</taxon>
        <taxon>Enterobacteriaceae</taxon>
        <taxon>Kosakonia</taxon>
    </lineage>
</organism>
<keyword evidence="4" id="KW-1185">Reference proteome</keyword>
<evidence type="ECO:0000313" key="3">
    <source>
        <dbReference type="EMBL" id="SFT60282.1"/>
    </source>
</evidence>
<feature type="signal peptide" evidence="1">
    <location>
        <begin position="1"/>
        <end position="21"/>
    </location>
</feature>
<dbReference type="EMBL" id="FOYJ01000002">
    <property type="protein sequence ID" value="SFR02710.1"/>
    <property type="molecule type" value="Genomic_DNA"/>
</dbReference>
<protein>
    <recommendedName>
        <fullName evidence="6">YD repeat-containing protein</fullName>
    </recommendedName>
</protein>
<accession>A0AAX2ENN1</accession>
<sequence>MKILFKSLLIAVVLSSVSAHAGTTIYHDGDTTYVDSDKGSTTYKKIGDRVFGSDGSNTYQAGNRTFRENKDGPTISYYESAGIIFGTDGSRKQTIGKYTYITDANGKTQTCYDEGPRTFCN</sequence>
<keyword evidence="1" id="KW-0732">Signal</keyword>
<dbReference type="Proteomes" id="UP000199173">
    <property type="component" value="Unassembled WGS sequence"/>
</dbReference>
<proteinExistence type="predicted"/>
<dbReference type="AlphaFoldDB" id="A0AAX2ENN1"/>